<evidence type="ECO:0000256" key="4">
    <source>
        <dbReference type="ARBA" id="ARBA00022679"/>
    </source>
</evidence>
<evidence type="ECO:0000256" key="3">
    <source>
        <dbReference type="ARBA" id="ARBA00022576"/>
    </source>
</evidence>
<organism evidence="7 8">
    <name type="scientific">Oceanococcus atlanticus</name>
    <dbReference type="NCBI Taxonomy" id="1317117"/>
    <lineage>
        <taxon>Bacteria</taxon>
        <taxon>Pseudomonadati</taxon>
        <taxon>Pseudomonadota</taxon>
        <taxon>Gammaproteobacteria</taxon>
        <taxon>Chromatiales</taxon>
        <taxon>Oceanococcaceae</taxon>
        <taxon>Oceanococcus</taxon>
    </lineage>
</organism>
<keyword evidence="3 7" id="KW-0032">Aminotransferase</keyword>
<evidence type="ECO:0000313" key="8">
    <source>
        <dbReference type="Proteomes" id="UP000192342"/>
    </source>
</evidence>
<dbReference type="Gene3D" id="3.90.1150.10">
    <property type="entry name" value="Aspartate Aminotransferase, domain 1"/>
    <property type="match status" value="1"/>
</dbReference>
<evidence type="ECO:0000256" key="1">
    <source>
        <dbReference type="ARBA" id="ARBA00001933"/>
    </source>
</evidence>
<dbReference type="PANTHER" id="PTHR43552">
    <property type="entry name" value="DIAMINOBUTYRATE--2-OXOGLUTARATE AMINOTRANSFERASE"/>
    <property type="match status" value="1"/>
</dbReference>
<dbReference type="PIRSF" id="PIRSF000521">
    <property type="entry name" value="Transaminase_4ab_Lys_Orn"/>
    <property type="match status" value="1"/>
</dbReference>
<comment type="caution">
    <text evidence="7">The sequence shown here is derived from an EMBL/GenBank/DDBJ whole genome shotgun (WGS) entry which is preliminary data.</text>
</comment>
<dbReference type="GO" id="GO:0045303">
    <property type="term" value="F:diaminobutyrate-2-oxoglutarate transaminase activity"/>
    <property type="evidence" value="ECO:0007669"/>
    <property type="project" value="UniProtKB-EC"/>
</dbReference>
<reference evidence="7 8" key="1">
    <citation type="submission" date="2013-04" db="EMBL/GenBank/DDBJ databases">
        <title>Oceanococcus atlanticus 22II-S10r2 Genome Sequencing.</title>
        <authorList>
            <person name="Lai Q."/>
            <person name="Li G."/>
            <person name="Shao Z."/>
        </authorList>
    </citation>
    <scope>NUCLEOTIDE SEQUENCE [LARGE SCALE GENOMIC DNA]</scope>
    <source>
        <strain evidence="7 8">22II-S10r2</strain>
    </source>
</reference>
<dbReference type="EMBL" id="AQQV01000001">
    <property type="protein sequence ID" value="ORE89619.1"/>
    <property type="molecule type" value="Genomic_DNA"/>
</dbReference>
<dbReference type="InterPro" id="IPR004637">
    <property type="entry name" value="Dat"/>
</dbReference>
<evidence type="ECO:0000256" key="2">
    <source>
        <dbReference type="ARBA" id="ARBA00008954"/>
    </source>
</evidence>
<sequence length="415" mass="44815">MDVFEQWESNIRGYCRAWPTVFKTASNARQTDEEGNTYIDFFAGAGVLNFGHNNPQMKQAIVDYIQADGVTHSLDMYTTAKREFVTAFVETVLKPRGMNHKLQFVGPTGTNAVEAALKLARRVTGRTQVVAFSHGFHGMTLGSLACTANDYFRGAAGVPLEHVQRLPYQSAELDGADSLAAYRALLADASSGLKPPAAFLLEVIQAEGGVNIATRDWLHEVQDLARETGALLIIDDIQVGCGRTGSYFSFDGLDLDPDIVTLAKGIGGFGTPMAMNLIKPEHDQHWNPGEHTGTFRGQDISFVAGREALRYFEDEALMSEVKRKGQRMAECVESLASANADKGYAARGAGMIQALDVADGARGKEIAKRCFEAGLLVGPCGTGGKVIKLIPPLTIPDEDLDAGLKTLETIVREVA</sequence>
<dbReference type="SUPFAM" id="SSF53383">
    <property type="entry name" value="PLP-dependent transferases"/>
    <property type="match status" value="1"/>
</dbReference>
<proteinExistence type="inferred from homology"/>
<dbReference type="InterPro" id="IPR015422">
    <property type="entry name" value="PyrdxlP-dep_Trfase_small"/>
</dbReference>
<dbReference type="Proteomes" id="UP000192342">
    <property type="component" value="Unassembled WGS sequence"/>
</dbReference>
<comment type="similarity">
    <text evidence="2 6">Belongs to the class-III pyridoxal-phosphate-dependent aminotransferase family.</text>
</comment>
<evidence type="ECO:0000313" key="7">
    <source>
        <dbReference type="EMBL" id="ORE89619.1"/>
    </source>
</evidence>
<dbReference type="EC" id="2.6.1.76" evidence="7"/>
<dbReference type="PANTHER" id="PTHR43552:SF2">
    <property type="entry name" value="DIAMINOBUTYRATE--2-OXOGLUTARATE TRANSAMINASE"/>
    <property type="match status" value="1"/>
</dbReference>
<dbReference type="OrthoDB" id="9770449at2"/>
<dbReference type="InterPro" id="IPR015424">
    <property type="entry name" value="PyrdxlP-dep_Trfase"/>
</dbReference>
<dbReference type="NCBIfam" id="NF006733">
    <property type="entry name" value="PRK09264.1"/>
    <property type="match status" value="1"/>
</dbReference>
<dbReference type="InterPro" id="IPR049704">
    <property type="entry name" value="Aminotrans_3_PPA_site"/>
</dbReference>
<dbReference type="AlphaFoldDB" id="A0A1Y1SK92"/>
<protein>
    <submittedName>
        <fullName evidence="7">Diaminobutyrate--2-oxoglutarate aminotransferase</fullName>
        <ecNumber evidence="7">2.6.1.76</ecNumber>
    </submittedName>
</protein>
<keyword evidence="5 6" id="KW-0663">Pyridoxal phosphate</keyword>
<dbReference type="Pfam" id="PF00202">
    <property type="entry name" value="Aminotran_3"/>
    <property type="match status" value="1"/>
</dbReference>
<dbReference type="STRING" id="1317117.ATO7_07050"/>
<gene>
    <name evidence="7" type="ORF">ATO7_07050</name>
</gene>
<comment type="cofactor">
    <cofactor evidence="1">
        <name>pyridoxal 5'-phosphate</name>
        <dbReference type="ChEBI" id="CHEBI:597326"/>
    </cofactor>
</comment>
<evidence type="ECO:0000256" key="5">
    <source>
        <dbReference type="ARBA" id="ARBA00022898"/>
    </source>
</evidence>
<keyword evidence="8" id="KW-1185">Reference proteome</keyword>
<dbReference type="GO" id="GO:0030170">
    <property type="term" value="F:pyridoxal phosphate binding"/>
    <property type="evidence" value="ECO:0007669"/>
    <property type="project" value="InterPro"/>
</dbReference>
<dbReference type="InterPro" id="IPR015421">
    <property type="entry name" value="PyrdxlP-dep_Trfase_major"/>
</dbReference>
<dbReference type="Gene3D" id="3.40.640.10">
    <property type="entry name" value="Type I PLP-dependent aspartate aminotransferase-like (Major domain)"/>
    <property type="match status" value="1"/>
</dbReference>
<dbReference type="RefSeq" id="WP_083560889.1">
    <property type="nucleotide sequence ID" value="NZ_AQQV01000001.1"/>
</dbReference>
<dbReference type="PROSITE" id="PS00600">
    <property type="entry name" value="AA_TRANSFER_CLASS_3"/>
    <property type="match status" value="1"/>
</dbReference>
<dbReference type="CDD" id="cd00610">
    <property type="entry name" value="OAT_like"/>
    <property type="match status" value="1"/>
</dbReference>
<dbReference type="InterPro" id="IPR005814">
    <property type="entry name" value="Aminotrans_3"/>
</dbReference>
<evidence type="ECO:0000256" key="6">
    <source>
        <dbReference type="RuleBase" id="RU003560"/>
    </source>
</evidence>
<name>A0A1Y1SK92_9GAMM</name>
<keyword evidence="4 7" id="KW-0808">Transferase</keyword>
<accession>A0A1Y1SK92</accession>
<dbReference type="NCBIfam" id="TIGR00709">
    <property type="entry name" value="dat"/>
    <property type="match status" value="1"/>
</dbReference>